<name>A0AAD9QEP7_ACRCE</name>
<dbReference type="EMBL" id="JARQWQ010000038">
    <property type="protein sequence ID" value="KAK2559897.1"/>
    <property type="molecule type" value="Genomic_DNA"/>
</dbReference>
<sequence length="146" mass="16421">MPLETCIIVPILLQTPCRSWPCQNNGKCLPVYKENDYKCICEGFTGKNCEKGSSRGCKKDSKAFLFSLKNPTNNPRKLPQNHKWSRCPVLDHSFQGPSFGYRGLRIENHANINATSYEYLGLTYAAPSGKPGDPFLTEKLVYNARS</sequence>
<dbReference type="CDD" id="cd00054">
    <property type="entry name" value="EGF_CA"/>
    <property type="match status" value="1"/>
</dbReference>
<reference evidence="3" key="1">
    <citation type="journal article" date="2023" name="G3 (Bethesda)">
        <title>Whole genome assembly and annotation of the endangered Caribbean coral Acropora cervicornis.</title>
        <authorList>
            <person name="Selwyn J.D."/>
            <person name="Vollmer S.V."/>
        </authorList>
    </citation>
    <scope>NUCLEOTIDE SEQUENCE</scope>
    <source>
        <strain evidence="3">K2</strain>
    </source>
</reference>
<dbReference type="InterPro" id="IPR000742">
    <property type="entry name" value="EGF"/>
</dbReference>
<comment type="caution">
    <text evidence="1">Lacks conserved residue(s) required for the propagation of feature annotation.</text>
</comment>
<evidence type="ECO:0000313" key="3">
    <source>
        <dbReference type="EMBL" id="KAK2559897.1"/>
    </source>
</evidence>
<keyword evidence="1" id="KW-1015">Disulfide bond</keyword>
<organism evidence="3 4">
    <name type="scientific">Acropora cervicornis</name>
    <name type="common">Staghorn coral</name>
    <dbReference type="NCBI Taxonomy" id="6130"/>
    <lineage>
        <taxon>Eukaryota</taxon>
        <taxon>Metazoa</taxon>
        <taxon>Cnidaria</taxon>
        <taxon>Anthozoa</taxon>
        <taxon>Hexacorallia</taxon>
        <taxon>Scleractinia</taxon>
        <taxon>Astrocoeniina</taxon>
        <taxon>Acroporidae</taxon>
        <taxon>Acropora</taxon>
    </lineage>
</organism>
<proteinExistence type="predicted"/>
<feature type="domain" description="EGF-like" evidence="2">
    <location>
        <begin position="13"/>
        <end position="50"/>
    </location>
</feature>
<gene>
    <name evidence="3" type="ORF">P5673_017467</name>
</gene>
<protein>
    <recommendedName>
        <fullName evidence="2">EGF-like domain-containing protein</fullName>
    </recommendedName>
</protein>
<keyword evidence="1" id="KW-0245">EGF-like domain</keyword>
<dbReference type="SMART" id="SM00181">
    <property type="entry name" value="EGF"/>
    <property type="match status" value="1"/>
</dbReference>
<accession>A0AAD9QEP7</accession>
<keyword evidence="4" id="KW-1185">Reference proteome</keyword>
<dbReference type="PROSITE" id="PS50026">
    <property type="entry name" value="EGF_3"/>
    <property type="match status" value="1"/>
</dbReference>
<dbReference type="Pfam" id="PF00008">
    <property type="entry name" value="EGF"/>
    <property type="match status" value="1"/>
</dbReference>
<evidence type="ECO:0000259" key="2">
    <source>
        <dbReference type="PROSITE" id="PS50026"/>
    </source>
</evidence>
<dbReference type="SUPFAM" id="SSF57196">
    <property type="entry name" value="EGF/Laminin"/>
    <property type="match status" value="1"/>
</dbReference>
<evidence type="ECO:0000313" key="4">
    <source>
        <dbReference type="Proteomes" id="UP001249851"/>
    </source>
</evidence>
<dbReference type="Gene3D" id="2.10.25.10">
    <property type="entry name" value="Laminin"/>
    <property type="match status" value="1"/>
</dbReference>
<reference evidence="3" key="2">
    <citation type="journal article" date="2023" name="Science">
        <title>Genomic signatures of disease resistance in endangered staghorn corals.</title>
        <authorList>
            <person name="Vollmer S.V."/>
            <person name="Selwyn J.D."/>
            <person name="Despard B.A."/>
            <person name="Roesel C.L."/>
        </authorList>
    </citation>
    <scope>NUCLEOTIDE SEQUENCE</scope>
    <source>
        <strain evidence="3">K2</strain>
    </source>
</reference>
<dbReference type="AlphaFoldDB" id="A0AAD9QEP7"/>
<dbReference type="Proteomes" id="UP001249851">
    <property type="component" value="Unassembled WGS sequence"/>
</dbReference>
<comment type="caution">
    <text evidence="3">The sequence shown here is derived from an EMBL/GenBank/DDBJ whole genome shotgun (WGS) entry which is preliminary data.</text>
</comment>
<feature type="disulfide bond" evidence="1">
    <location>
        <begin position="22"/>
        <end position="39"/>
    </location>
</feature>
<evidence type="ECO:0000256" key="1">
    <source>
        <dbReference type="PROSITE-ProRule" id="PRU00076"/>
    </source>
</evidence>